<reference evidence="1 2" key="1">
    <citation type="journal article" date="2019" name="Sci. Rep.">
        <title>Orb-weaving spider Araneus ventricosus genome elucidates the spidroin gene catalogue.</title>
        <authorList>
            <person name="Kono N."/>
            <person name="Nakamura H."/>
            <person name="Ohtoshi R."/>
            <person name="Moran D.A.P."/>
            <person name="Shinohara A."/>
            <person name="Yoshida Y."/>
            <person name="Fujiwara M."/>
            <person name="Mori M."/>
            <person name="Tomita M."/>
            <person name="Arakawa K."/>
        </authorList>
    </citation>
    <scope>NUCLEOTIDE SEQUENCE [LARGE SCALE GENOMIC DNA]</scope>
</reference>
<gene>
    <name evidence="1" type="ORF">AVEN_148950_1</name>
</gene>
<sequence>MESLFSAILALTWRPFWRRKVGPQKCWNFLDISGSGFIQMISCDVTACRGDYKRIVLGSQRIESIDRMVWPLECERLWNLSLSAVRTSKLIDAERY</sequence>
<name>A0A4Y2FN83_ARAVE</name>
<organism evidence="1 2">
    <name type="scientific">Araneus ventricosus</name>
    <name type="common">Orbweaver spider</name>
    <name type="synonym">Epeira ventricosa</name>
    <dbReference type="NCBI Taxonomy" id="182803"/>
    <lineage>
        <taxon>Eukaryota</taxon>
        <taxon>Metazoa</taxon>
        <taxon>Ecdysozoa</taxon>
        <taxon>Arthropoda</taxon>
        <taxon>Chelicerata</taxon>
        <taxon>Arachnida</taxon>
        <taxon>Araneae</taxon>
        <taxon>Araneomorphae</taxon>
        <taxon>Entelegynae</taxon>
        <taxon>Araneoidea</taxon>
        <taxon>Araneidae</taxon>
        <taxon>Araneus</taxon>
    </lineage>
</organism>
<evidence type="ECO:0000313" key="1">
    <source>
        <dbReference type="EMBL" id="GBM42623.1"/>
    </source>
</evidence>
<accession>A0A4Y2FN83</accession>
<proteinExistence type="predicted"/>
<protein>
    <submittedName>
        <fullName evidence="1">Uncharacterized protein</fullName>
    </submittedName>
</protein>
<comment type="caution">
    <text evidence="1">The sequence shown here is derived from an EMBL/GenBank/DDBJ whole genome shotgun (WGS) entry which is preliminary data.</text>
</comment>
<dbReference type="AlphaFoldDB" id="A0A4Y2FN83"/>
<evidence type="ECO:0000313" key="2">
    <source>
        <dbReference type="Proteomes" id="UP000499080"/>
    </source>
</evidence>
<keyword evidence="2" id="KW-1185">Reference proteome</keyword>
<dbReference type="Proteomes" id="UP000499080">
    <property type="component" value="Unassembled WGS sequence"/>
</dbReference>
<dbReference type="EMBL" id="BGPR01001000">
    <property type="protein sequence ID" value="GBM42623.1"/>
    <property type="molecule type" value="Genomic_DNA"/>
</dbReference>